<keyword evidence="1" id="KW-0812">Transmembrane</keyword>
<organism evidence="2 3">
    <name type="scientific">Crenobacter cavernae</name>
    <dbReference type="NCBI Taxonomy" id="2290923"/>
    <lineage>
        <taxon>Bacteria</taxon>
        <taxon>Pseudomonadati</taxon>
        <taxon>Pseudomonadota</taxon>
        <taxon>Betaproteobacteria</taxon>
        <taxon>Neisseriales</taxon>
        <taxon>Neisseriaceae</taxon>
        <taxon>Crenobacter</taxon>
    </lineage>
</organism>
<gene>
    <name evidence="2" type="ORF">DWG20_02035</name>
</gene>
<sequence>MTRSQLKWGAVGLALIAVAAIKFTLISWYWNQNGKPVEAEPLNCVPQQGCELPGGGRLLFTRPPRQDAPFEIRVDGVSGDAPNAEFTMPVMDMGFNRYRFVPEGDGWRATVMLPVCATGERDWLMALEVEGKRYTVPFKMQ</sequence>
<protein>
    <submittedName>
        <fullName evidence="2">Uncharacterized protein</fullName>
    </submittedName>
</protein>
<accession>A0A345Y305</accession>
<evidence type="ECO:0000313" key="2">
    <source>
        <dbReference type="EMBL" id="AXK38307.1"/>
    </source>
</evidence>
<evidence type="ECO:0000256" key="1">
    <source>
        <dbReference type="SAM" id="Phobius"/>
    </source>
</evidence>
<dbReference type="EMBL" id="CP031337">
    <property type="protein sequence ID" value="AXK38307.1"/>
    <property type="molecule type" value="Genomic_DNA"/>
</dbReference>
<dbReference type="KEGG" id="ccah:DWG20_02035"/>
<keyword evidence="1" id="KW-0472">Membrane</keyword>
<dbReference type="OrthoDB" id="9134483at2"/>
<name>A0A345Y305_9NEIS</name>
<keyword evidence="1" id="KW-1133">Transmembrane helix</keyword>
<evidence type="ECO:0000313" key="3">
    <source>
        <dbReference type="Proteomes" id="UP000254537"/>
    </source>
</evidence>
<reference evidence="2 3" key="1">
    <citation type="submission" date="2018-07" db="EMBL/GenBank/DDBJ databases">
        <title>Crenobacter cavernae sp. nov., isolated from a karst cave.</title>
        <authorList>
            <person name="Zhu H."/>
        </authorList>
    </citation>
    <scope>NUCLEOTIDE SEQUENCE [LARGE SCALE GENOMIC DNA]</scope>
    <source>
        <strain evidence="2 3">K1W11S-77</strain>
    </source>
</reference>
<dbReference type="RefSeq" id="WP_115432189.1">
    <property type="nucleotide sequence ID" value="NZ_CP031337.1"/>
</dbReference>
<proteinExistence type="predicted"/>
<feature type="transmembrane region" description="Helical" evidence="1">
    <location>
        <begin position="12"/>
        <end position="30"/>
    </location>
</feature>
<dbReference type="AlphaFoldDB" id="A0A345Y305"/>
<dbReference type="Proteomes" id="UP000254537">
    <property type="component" value="Chromosome"/>
</dbReference>